<evidence type="ECO:0000313" key="13">
    <source>
        <dbReference type="Proteomes" id="UP000076865"/>
    </source>
</evidence>
<dbReference type="GO" id="GO:0044781">
    <property type="term" value="P:bacterial-type flagellum organization"/>
    <property type="evidence" value="ECO:0007669"/>
    <property type="project" value="UniProtKB-KW"/>
</dbReference>
<dbReference type="PANTHER" id="PTHR38786">
    <property type="entry name" value="FLAGELLAR FLIJ PROTEIN"/>
    <property type="match status" value="1"/>
</dbReference>
<evidence type="ECO:0000256" key="3">
    <source>
        <dbReference type="ARBA" id="ARBA00020392"/>
    </source>
</evidence>
<evidence type="ECO:0000256" key="6">
    <source>
        <dbReference type="ARBA" id="ARBA00022500"/>
    </source>
</evidence>
<dbReference type="GO" id="GO:0009288">
    <property type="term" value="C:bacterial-type flagellum"/>
    <property type="evidence" value="ECO:0007669"/>
    <property type="project" value="InterPro"/>
</dbReference>
<dbReference type="OrthoDB" id="2968361at2"/>
<name>A0A160F334_9BACL</name>
<evidence type="ECO:0000256" key="9">
    <source>
        <dbReference type="ARBA" id="ARBA00023136"/>
    </source>
</evidence>
<dbReference type="RefSeq" id="WP_066323802.1">
    <property type="nucleotide sequence ID" value="NZ_CP015438.1"/>
</dbReference>
<feature type="coiled-coil region" evidence="11">
    <location>
        <begin position="11"/>
        <end position="38"/>
    </location>
</feature>
<evidence type="ECO:0000256" key="4">
    <source>
        <dbReference type="ARBA" id="ARBA00022448"/>
    </source>
</evidence>
<dbReference type="NCBIfam" id="TIGR02473">
    <property type="entry name" value="flagell_FliJ"/>
    <property type="match status" value="1"/>
</dbReference>
<keyword evidence="12" id="KW-0969">Cilium</keyword>
<dbReference type="GO" id="GO:0071973">
    <property type="term" value="P:bacterial-type flagellum-dependent cell motility"/>
    <property type="evidence" value="ECO:0007669"/>
    <property type="project" value="InterPro"/>
</dbReference>
<gene>
    <name evidence="12" type="primary">fliJ</name>
    <name evidence="12" type="ORF">GFC30_1517</name>
</gene>
<evidence type="ECO:0000313" key="12">
    <source>
        <dbReference type="EMBL" id="ANB60085.1"/>
    </source>
</evidence>
<keyword evidence="12" id="KW-0966">Cell projection</keyword>
<dbReference type="Pfam" id="PF02050">
    <property type="entry name" value="FliJ"/>
    <property type="match status" value="1"/>
</dbReference>
<keyword evidence="4" id="KW-0813">Transport</keyword>
<keyword evidence="7" id="KW-1005">Bacterial flagellum biogenesis</keyword>
<evidence type="ECO:0000256" key="10">
    <source>
        <dbReference type="ARBA" id="ARBA00023225"/>
    </source>
</evidence>
<keyword evidence="5" id="KW-1003">Cell membrane</keyword>
<dbReference type="GO" id="GO:0005886">
    <property type="term" value="C:plasma membrane"/>
    <property type="evidence" value="ECO:0007669"/>
    <property type="project" value="UniProtKB-SubCell"/>
</dbReference>
<keyword evidence="12" id="KW-0282">Flagellum</keyword>
<dbReference type="AlphaFoldDB" id="A0A160F334"/>
<dbReference type="PATRIC" id="fig|294699.3.peg.1538"/>
<evidence type="ECO:0000256" key="5">
    <source>
        <dbReference type="ARBA" id="ARBA00022475"/>
    </source>
</evidence>
<proteinExistence type="inferred from homology"/>
<dbReference type="Proteomes" id="UP000076865">
    <property type="component" value="Chromosome"/>
</dbReference>
<comment type="similarity">
    <text evidence="2">Belongs to the FliJ family.</text>
</comment>
<dbReference type="PANTHER" id="PTHR38786:SF1">
    <property type="entry name" value="FLAGELLAR FLIJ PROTEIN"/>
    <property type="match status" value="1"/>
</dbReference>
<dbReference type="KEGG" id="aamy:GFC30_1517"/>
<keyword evidence="13" id="KW-1185">Reference proteome</keyword>
<dbReference type="InterPro" id="IPR052570">
    <property type="entry name" value="FliJ"/>
</dbReference>
<accession>A0A160F334</accession>
<feature type="coiled-coil region" evidence="11">
    <location>
        <begin position="73"/>
        <end position="131"/>
    </location>
</feature>
<keyword evidence="11" id="KW-0175">Coiled coil</keyword>
<dbReference type="GO" id="GO:0015031">
    <property type="term" value="P:protein transport"/>
    <property type="evidence" value="ECO:0007669"/>
    <property type="project" value="UniProtKB-KW"/>
</dbReference>
<sequence length="151" mass="18442">MVRPFKLHKLLAIKEKEKEKALREYHEATKRFEEIGEKLYHLLKQKEEYEDTYKQKMRIGLSIQEIRHFRQFVTNLERTISHYQQLVAQAREQMLLKQAKLSEVTIEVKKYEKMKEKHDQAVHEVLQAAENRWMDEVSIQQFIHHKNWVRG</sequence>
<dbReference type="Gene3D" id="1.10.287.1700">
    <property type="match status" value="1"/>
</dbReference>
<organism evidence="12 13">
    <name type="scientific">Anoxybacteroides amylolyticum</name>
    <dbReference type="NCBI Taxonomy" id="294699"/>
    <lineage>
        <taxon>Bacteria</taxon>
        <taxon>Bacillati</taxon>
        <taxon>Bacillota</taxon>
        <taxon>Bacilli</taxon>
        <taxon>Bacillales</taxon>
        <taxon>Anoxybacillaceae</taxon>
        <taxon>Anoxybacteroides</taxon>
    </lineage>
</organism>
<protein>
    <recommendedName>
        <fullName evidence="3">Flagellar FliJ protein</fullName>
    </recommendedName>
</protein>
<keyword evidence="10" id="KW-1006">Bacterial flagellum protein export</keyword>
<dbReference type="InterPro" id="IPR053716">
    <property type="entry name" value="Flag_assembly_chemotaxis_eff"/>
</dbReference>
<evidence type="ECO:0000256" key="7">
    <source>
        <dbReference type="ARBA" id="ARBA00022795"/>
    </source>
</evidence>
<reference evidence="12 13" key="1">
    <citation type="journal article" date="2006" name="Syst. Appl. Microbiol.">
        <title>Anoxybacillus amylolyticus sp. nov., a thermophilic amylase producing bacterium isolated from Mount Rittmann (Antarctica).</title>
        <authorList>
            <person name="Poli A."/>
            <person name="Esposito E."/>
            <person name="Lama L."/>
            <person name="Orlando P."/>
            <person name="Nicolaus G."/>
            <person name="de Appolonia F."/>
            <person name="Gambacorta A."/>
            <person name="Nicolaus B."/>
        </authorList>
    </citation>
    <scope>NUCLEOTIDE SEQUENCE [LARGE SCALE GENOMIC DNA]</scope>
    <source>
        <strain evidence="12 13">DSM 15939</strain>
    </source>
</reference>
<keyword evidence="9" id="KW-0472">Membrane</keyword>
<keyword evidence="8" id="KW-0653">Protein transport</keyword>
<dbReference type="GO" id="GO:0006935">
    <property type="term" value="P:chemotaxis"/>
    <property type="evidence" value="ECO:0007669"/>
    <property type="project" value="UniProtKB-KW"/>
</dbReference>
<evidence type="ECO:0000256" key="2">
    <source>
        <dbReference type="ARBA" id="ARBA00010004"/>
    </source>
</evidence>
<keyword evidence="6" id="KW-0145">Chemotaxis</keyword>
<evidence type="ECO:0000256" key="8">
    <source>
        <dbReference type="ARBA" id="ARBA00022927"/>
    </source>
</evidence>
<dbReference type="InterPro" id="IPR012823">
    <property type="entry name" value="Flagell_FliJ"/>
</dbReference>
<comment type="subcellular location">
    <subcellularLocation>
        <location evidence="1">Cell membrane</location>
        <topology evidence="1">Peripheral membrane protein</topology>
        <orientation evidence="1">Cytoplasmic side</orientation>
    </subcellularLocation>
</comment>
<evidence type="ECO:0000256" key="1">
    <source>
        <dbReference type="ARBA" id="ARBA00004413"/>
    </source>
</evidence>
<dbReference type="EMBL" id="CP015438">
    <property type="protein sequence ID" value="ANB60085.1"/>
    <property type="molecule type" value="Genomic_DNA"/>
</dbReference>
<evidence type="ECO:0000256" key="11">
    <source>
        <dbReference type="SAM" id="Coils"/>
    </source>
</evidence>